<name>A0AAD9USI0_ACRCE</name>
<reference evidence="2" key="1">
    <citation type="journal article" date="2023" name="G3 (Bethesda)">
        <title>Whole genome assembly and annotation of the endangered Caribbean coral Acropora cervicornis.</title>
        <authorList>
            <person name="Selwyn J.D."/>
            <person name="Vollmer S.V."/>
        </authorList>
    </citation>
    <scope>NUCLEOTIDE SEQUENCE</scope>
    <source>
        <strain evidence="2">K2</strain>
    </source>
</reference>
<reference evidence="2" key="2">
    <citation type="journal article" date="2023" name="Science">
        <title>Genomic signatures of disease resistance in endangered staghorn corals.</title>
        <authorList>
            <person name="Vollmer S.V."/>
            <person name="Selwyn J.D."/>
            <person name="Despard B.A."/>
            <person name="Roesel C.L."/>
        </authorList>
    </citation>
    <scope>NUCLEOTIDE SEQUENCE</scope>
    <source>
        <strain evidence="2">K2</strain>
    </source>
</reference>
<feature type="region of interest" description="Disordered" evidence="1">
    <location>
        <begin position="183"/>
        <end position="234"/>
    </location>
</feature>
<feature type="compositionally biased region" description="Polar residues" evidence="1">
    <location>
        <begin position="218"/>
        <end position="233"/>
    </location>
</feature>
<dbReference type="EMBL" id="JARQWQ010000156">
    <property type="protein sequence ID" value="KAK2548087.1"/>
    <property type="molecule type" value="Genomic_DNA"/>
</dbReference>
<dbReference type="SUPFAM" id="SSF47353">
    <property type="entry name" value="Retrovirus capsid dimerization domain-like"/>
    <property type="match status" value="1"/>
</dbReference>
<dbReference type="AlphaFoldDB" id="A0AAD9USI0"/>
<evidence type="ECO:0000313" key="2">
    <source>
        <dbReference type="EMBL" id="KAK2548087.1"/>
    </source>
</evidence>
<accession>A0AAD9USI0</accession>
<dbReference type="PANTHER" id="PTHR46888">
    <property type="entry name" value="ZINC KNUCKLE DOMAINCONTAINING PROTEIN-RELATED"/>
    <property type="match status" value="1"/>
</dbReference>
<keyword evidence="3" id="KW-1185">Reference proteome</keyword>
<comment type="caution">
    <text evidence="2">The sequence shown here is derived from an EMBL/GenBank/DDBJ whole genome shotgun (WGS) entry which is preliminary data.</text>
</comment>
<dbReference type="PANTHER" id="PTHR46888:SF13">
    <property type="entry name" value="RIBONUCLEASE H"/>
    <property type="match status" value="1"/>
</dbReference>
<evidence type="ECO:0000313" key="3">
    <source>
        <dbReference type="Proteomes" id="UP001249851"/>
    </source>
</evidence>
<sequence>MEEKERQETLEREEKEHHFEIRKLELQVKLGSDPSVEKSTHKSVPPFQQADVDKYFLHFEKVAGNLNWPKEYWVMLLQSVLVGKAREIYIHLDVEQAANCDNFLKLTLKSLEALRNYVKFARGKEQLFGPWCHSQKVDKDHNKLRQLILIKEFKRCIHNDVRTFIDEQKAETLEDASHKVTFVEKPKQPYPSSGQGLSPTLPRWFGNQRSHQNKDPWQKQNPGNNSTNRSNFPGQDKIRLRHVSLLSHLHAFIVEKMDI</sequence>
<proteinExistence type="predicted"/>
<organism evidence="2 3">
    <name type="scientific">Acropora cervicornis</name>
    <name type="common">Staghorn coral</name>
    <dbReference type="NCBI Taxonomy" id="6130"/>
    <lineage>
        <taxon>Eukaryota</taxon>
        <taxon>Metazoa</taxon>
        <taxon>Cnidaria</taxon>
        <taxon>Anthozoa</taxon>
        <taxon>Hexacorallia</taxon>
        <taxon>Scleractinia</taxon>
        <taxon>Astrocoeniina</taxon>
        <taxon>Acroporidae</taxon>
        <taxon>Acropora</taxon>
    </lineage>
</organism>
<evidence type="ECO:0000256" key="1">
    <source>
        <dbReference type="SAM" id="MobiDB-lite"/>
    </source>
</evidence>
<dbReference type="Proteomes" id="UP001249851">
    <property type="component" value="Unassembled WGS sequence"/>
</dbReference>
<gene>
    <name evidence="2" type="ORF">P5673_031787</name>
</gene>
<protein>
    <submittedName>
        <fullName evidence="2">Uncharacterized protein</fullName>
    </submittedName>
</protein>